<proteinExistence type="predicted"/>
<evidence type="ECO:0000313" key="1">
    <source>
        <dbReference type="EMBL" id="KAJ8640642.1"/>
    </source>
</evidence>
<evidence type="ECO:0000313" key="2">
    <source>
        <dbReference type="Proteomes" id="UP001234297"/>
    </source>
</evidence>
<gene>
    <name evidence="1" type="ORF">MRB53_017336</name>
</gene>
<protein>
    <submittedName>
        <fullName evidence="1">Uncharacterized protein</fullName>
    </submittedName>
</protein>
<dbReference type="Proteomes" id="UP001234297">
    <property type="component" value="Chromosome 5"/>
</dbReference>
<keyword evidence="2" id="KW-1185">Reference proteome</keyword>
<comment type="caution">
    <text evidence="1">The sequence shown here is derived from an EMBL/GenBank/DDBJ whole genome shotgun (WGS) entry which is preliminary data.</text>
</comment>
<sequence>MTISSSSSITMPYFQNDSTFVTSYISNLVPVKLDHENYLLWRHQFSVLLRGHDLYGFVDGTHPSPKKHLTNSTGVVSTKINPAYVNWHRQDQSLICWINSTLTESVLS</sequence>
<reference evidence="1 2" key="1">
    <citation type="journal article" date="2022" name="Hortic Res">
        <title>A haplotype resolved chromosomal level avocado genome allows analysis of novel avocado genes.</title>
        <authorList>
            <person name="Nath O."/>
            <person name="Fletcher S.J."/>
            <person name="Hayward A."/>
            <person name="Shaw L.M."/>
            <person name="Masouleh A.K."/>
            <person name="Furtado A."/>
            <person name="Henry R.J."/>
            <person name="Mitter N."/>
        </authorList>
    </citation>
    <scope>NUCLEOTIDE SEQUENCE [LARGE SCALE GENOMIC DNA]</scope>
    <source>
        <strain evidence="2">cv. Hass</strain>
    </source>
</reference>
<organism evidence="1 2">
    <name type="scientific">Persea americana</name>
    <name type="common">Avocado</name>
    <dbReference type="NCBI Taxonomy" id="3435"/>
    <lineage>
        <taxon>Eukaryota</taxon>
        <taxon>Viridiplantae</taxon>
        <taxon>Streptophyta</taxon>
        <taxon>Embryophyta</taxon>
        <taxon>Tracheophyta</taxon>
        <taxon>Spermatophyta</taxon>
        <taxon>Magnoliopsida</taxon>
        <taxon>Magnoliidae</taxon>
        <taxon>Laurales</taxon>
        <taxon>Lauraceae</taxon>
        <taxon>Persea</taxon>
    </lineage>
</organism>
<accession>A0ACC2M4Q9</accession>
<dbReference type="EMBL" id="CM056813">
    <property type="protein sequence ID" value="KAJ8640642.1"/>
    <property type="molecule type" value="Genomic_DNA"/>
</dbReference>
<name>A0ACC2M4Q9_PERAE</name>